<evidence type="ECO:0000313" key="3">
    <source>
        <dbReference type="Proteomes" id="UP000598174"/>
    </source>
</evidence>
<dbReference type="SUPFAM" id="SSF117856">
    <property type="entry name" value="AF0104/ALDC/Ptd012-like"/>
    <property type="match status" value="1"/>
</dbReference>
<dbReference type="PROSITE" id="PS51742">
    <property type="entry name" value="PPC"/>
    <property type="match status" value="1"/>
</dbReference>
<protein>
    <recommendedName>
        <fullName evidence="1">PPC domain-containing protein</fullName>
    </recommendedName>
</protein>
<dbReference type="Proteomes" id="UP000598174">
    <property type="component" value="Unassembled WGS sequence"/>
</dbReference>
<organism evidence="2 3">
    <name type="scientific">Paractinoplanes ferrugineus</name>
    <dbReference type="NCBI Taxonomy" id="113564"/>
    <lineage>
        <taxon>Bacteria</taxon>
        <taxon>Bacillati</taxon>
        <taxon>Actinomycetota</taxon>
        <taxon>Actinomycetes</taxon>
        <taxon>Micromonosporales</taxon>
        <taxon>Micromonosporaceae</taxon>
        <taxon>Paractinoplanes</taxon>
    </lineage>
</organism>
<feature type="domain" description="PPC" evidence="1">
    <location>
        <begin position="6"/>
        <end position="152"/>
    </location>
</feature>
<name>A0A919J5S6_9ACTN</name>
<gene>
    <name evidence="2" type="ORF">Afe05nite_53680</name>
</gene>
<dbReference type="RefSeq" id="WP_203819964.1">
    <property type="nucleotide sequence ID" value="NZ_BAAABP010000027.1"/>
</dbReference>
<sequence>MRSQQVDIGRSFVVVFDHGDDFFTALADFCRENNVRHGIIPTFIAGFSLVEVVGTCAKLDNPQAPVWSAVHLSNVEALGGGTIAYDETEQRILPHIHVSVGLKEHSATAHTSHLLSATVQFLTEMYLVEVSRPALHRERDPNLYDVPLLRFDTAEN</sequence>
<keyword evidence="3" id="KW-1185">Reference proteome</keyword>
<dbReference type="Gene3D" id="3.30.1330.80">
    <property type="entry name" value="Hypothetical protein, similar to alpha- acetolactate decarboxylase, domain 2"/>
    <property type="match status" value="1"/>
</dbReference>
<accession>A0A919J5S6</accession>
<proteinExistence type="predicted"/>
<dbReference type="CDD" id="cd11378">
    <property type="entry name" value="DUF296"/>
    <property type="match status" value="1"/>
</dbReference>
<dbReference type="Pfam" id="PF03479">
    <property type="entry name" value="PCC"/>
    <property type="match status" value="1"/>
</dbReference>
<evidence type="ECO:0000313" key="2">
    <source>
        <dbReference type="EMBL" id="GIE13528.1"/>
    </source>
</evidence>
<evidence type="ECO:0000259" key="1">
    <source>
        <dbReference type="PROSITE" id="PS51742"/>
    </source>
</evidence>
<dbReference type="EMBL" id="BOMM01000049">
    <property type="protein sequence ID" value="GIE13528.1"/>
    <property type="molecule type" value="Genomic_DNA"/>
</dbReference>
<comment type="caution">
    <text evidence="2">The sequence shown here is derived from an EMBL/GenBank/DDBJ whole genome shotgun (WGS) entry which is preliminary data.</text>
</comment>
<dbReference type="AlphaFoldDB" id="A0A919J5S6"/>
<reference evidence="2" key="1">
    <citation type="submission" date="2021-01" db="EMBL/GenBank/DDBJ databases">
        <title>Whole genome shotgun sequence of Actinoplanes ferrugineus NBRC 15555.</title>
        <authorList>
            <person name="Komaki H."/>
            <person name="Tamura T."/>
        </authorList>
    </citation>
    <scope>NUCLEOTIDE SEQUENCE</scope>
    <source>
        <strain evidence="2">NBRC 15555</strain>
    </source>
</reference>
<dbReference type="InterPro" id="IPR005175">
    <property type="entry name" value="PPC_dom"/>
</dbReference>